<keyword evidence="4" id="KW-0804">Transcription</keyword>
<evidence type="ECO:0000313" key="7">
    <source>
        <dbReference type="EMBL" id="SAL11866.1"/>
    </source>
</evidence>
<feature type="domain" description="HTH tetR-type" evidence="6">
    <location>
        <begin position="18"/>
        <end position="78"/>
    </location>
</feature>
<dbReference type="InterPro" id="IPR009057">
    <property type="entry name" value="Homeodomain-like_sf"/>
</dbReference>
<dbReference type="InterPro" id="IPR036271">
    <property type="entry name" value="Tet_transcr_reg_TetR-rel_C_sf"/>
</dbReference>
<dbReference type="Proteomes" id="UP000054717">
    <property type="component" value="Unassembled WGS sequence"/>
</dbReference>
<sequence length="213" mass="23198">MSSVNEESARRPRGRPRAFDRDAALRRAMEVFWEKGFDRTSVNDLADAMGINSPSLYAAFGGKEDLFREALGLYGTAEGAIVRRALEENAGGREAIAAMFRRNIELFTRPGRPRGCMLILGTIQVGGEHEALRAMLRKGRQGLISMIRKRLLKAVEDGQLARSVDTEALAALCVTVLCGISVQAHDGASRASLYSAIDAFVAALPFREPTRGS</sequence>
<evidence type="ECO:0000256" key="2">
    <source>
        <dbReference type="ARBA" id="ARBA00023015"/>
    </source>
</evidence>
<accession>A0A158EWF3</accession>
<keyword evidence="1" id="KW-0678">Repressor</keyword>
<evidence type="ECO:0000259" key="6">
    <source>
        <dbReference type="PROSITE" id="PS50977"/>
    </source>
</evidence>
<dbReference type="PANTHER" id="PTHR47506">
    <property type="entry name" value="TRANSCRIPTIONAL REGULATORY PROTEIN"/>
    <property type="match status" value="1"/>
</dbReference>
<evidence type="ECO:0000256" key="4">
    <source>
        <dbReference type="ARBA" id="ARBA00023163"/>
    </source>
</evidence>
<gene>
    <name evidence="7" type="ORF">AWB66_00326</name>
</gene>
<keyword evidence="2" id="KW-0805">Transcription regulation</keyword>
<dbReference type="InterPro" id="IPR011075">
    <property type="entry name" value="TetR_C"/>
</dbReference>
<reference evidence="7" key="1">
    <citation type="submission" date="2016-01" db="EMBL/GenBank/DDBJ databases">
        <authorList>
            <person name="Peeters Charlotte."/>
        </authorList>
    </citation>
    <scope>NUCLEOTIDE SEQUENCE</scope>
    <source>
        <strain evidence="7">LMG 22936</strain>
    </source>
</reference>
<dbReference type="GO" id="GO:0003677">
    <property type="term" value="F:DNA binding"/>
    <property type="evidence" value="ECO:0007669"/>
    <property type="project" value="UniProtKB-UniRule"/>
</dbReference>
<dbReference type="PROSITE" id="PS01081">
    <property type="entry name" value="HTH_TETR_1"/>
    <property type="match status" value="1"/>
</dbReference>
<dbReference type="PRINTS" id="PR00455">
    <property type="entry name" value="HTHTETR"/>
</dbReference>
<dbReference type="AlphaFoldDB" id="A0A158EWF3"/>
<evidence type="ECO:0000256" key="5">
    <source>
        <dbReference type="PROSITE-ProRule" id="PRU00335"/>
    </source>
</evidence>
<dbReference type="Pfam" id="PF16925">
    <property type="entry name" value="TetR_C_13"/>
    <property type="match status" value="1"/>
</dbReference>
<evidence type="ECO:0000256" key="1">
    <source>
        <dbReference type="ARBA" id="ARBA00022491"/>
    </source>
</evidence>
<keyword evidence="3 5" id="KW-0238">DNA-binding</keyword>
<dbReference type="Gene3D" id="1.10.10.60">
    <property type="entry name" value="Homeodomain-like"/>
    <property type="match status" value="1"/>
</dbReference>
<keyword evidence="8" id="KW-1185">Reference proteome</keyword>
<evidence type="ECO:0000313" key="8">
    <source>
        <dbReference type="Proteomes" id="UP000054717"/>
    </source>
</evidence>
<dbReference type="InterPro" id="IPR001647">
    <property type="entry name" value="HTH_TetR"/>
</dbReference>
<name>A0A158EWF3_9BURK</name>
<dbReference type="STRING" id="326475.AWB66_00326"/>
<dbReference type="PROSITE" id="PS50977">
    <property type="entry name" value="HTH_TETR_2"/>
    <property type="match status" value="1"/>
</dbReference>
<dbReference type="EMBL" id="FCNZ02000001">
    <property type="protein sequence ID" value="SAL11866.1"/>
    <property type="molecule type" value="Genomic_DNA"/>
</dbReference>
<proteinExistence type="predicted"/>
<dbReference type="SUPFAM" id="SSF48498">
    <property type="entry name" value="Tetracyclin repressor-like, C-terminal domain"/>
    <property type="match status" value="1"/>
</dbReference>
<comment type="caution">
    <text evidence="7">The sequence shown here is derived from an EMBL/GenBank/DDBJ whole genome shotgun (WGS) entry which is preliminary data.</text>
</comment>
<dbReference type="Pfam" id="PF00440">
    <property type="entry name" value="TetR_N"/>
    <property type="match status" value="1"/>
</dbReference>
<dbReference type="SUPFAM" id="SSF46689">
    <property type="entry name" value="Homeodomain-like"/>
    <property type="match status" value="1"/>
</dbReference>
<feature type="DNA-binding region" description="H-T-H motif" evidence="5">
    <location>
        <begin position="41"/>
        <end position="60"/>
    </location>
</feature>
<organism evidence="7 8">
    <name type="scientific">Caballeronia telluris</name>
    <dbReference type="NCBI Taxonomy" id="326475"/>
    <lineage>
        <taxon>Bacteria</taxon>
        <taxon>Pseudomonadati</taxon>
        <taxon>Pseudomonadota</taxon>
        <taxon>Betaproteobacteria</taxon>
        <taxon>Burkholderiales</taxon>
        <taxon>Burkholderiaceae</taxon>
        <taxon>Caballeronia</taxon>
    </lineage>
</organism>
<dbReference type="Gene3D" id="1.10.357.10">
    <property type="entry name" value="Tetracycline Repressor, domain 2"/>
    <property type="match status" value="1"/>
</dbReference>
<dbReference type="PANTHER" id="PTHR47506:SF1">
    <property type="entry name" value="HTH-TYPE TRANSCRIPTIONAL REGULATOR YJDC"/>
    <property type="match status" value="1"/>
</dbReference>
<dbReference type="InterPro" id="IPR023772">
    <property type="entry name" value="DNA-bd_HTH_TetR-type_CS"/>
</dbReference>
<protein>
    <submittedName>
        <fullName evidence="7">TetR family transcriptional regulator</fullName>
    </submittedName>
</protein>
<evidence type="ECO:0000256" key="3">
    <source>
        <dbReference type="ARBA" id="ARBA00023125"/>
    </source>
</evidence>